<dbReference type="Proteomes" id="UP000663829">
    <property type="component" value="Unassembled WGS sequence"/>
</dbReference>
<evidence type="ECO:0000256" key="1">
    <source>
        <dbReference type="SAM" id="Phobius"/>
    </source>
</evidence>
<dbReference type="OrthoDB" id="10027903at2759"/>
<feature type="transmembrane region" description="Helical" evidence="1">
    <location>
        <begin position="36"/>
        <end position="62"/>
    </location>
</feature>
<proteinExistence type="predicted"/>
<dbReference type="EMBL" id="CAJNOQ010003610">
    <property type="protein sequence ID" value="CAF1020993.1"/>
    <property type="molecule type" value="Genomic_DNA"/>
</dbReference>
<keyword evidence="1" id="KW-0812">Transmembrane</keyword>
<dbReference type="EMBL" id="CAJOBC010003610">
    <property type="protein sequence ID" value="CAF3792419.1"/>
    <property type="molecule type" value="Genomic_DNA"/>
</dbReference>
<organism evidence="2 4">
    <name type="scientific">Didymodactylos carnosus</name>
    <dbReference type="NCBI Taxonomy" id="1234261"/>
    <lineage>
        <taxon>Eukaryota</taxon>
        <taxon>Metazoa</taxon>
        <taxon>Spiralia</taxon>
        <taxon>Gnathifera</taxon>
        <taxon>Rotifera</taxon>
        <taxon>Eurotatoria</taxon>
        <taxon>Bdelloidea</taxon>
        <taxon>Philodinida</taxon>
        <taxon>Philodinidae</taxon>
        <taxon>Didymodactylos</taxon>
    </lineage>
</organism>
<sequence length="365" mass="41795">MRLTENGKEMSLLNSTTPNFWRKYLLGDGLKNGDKIAIAIRALVILSAIGLVWLGIALALIIHLKCQKNRLSSINNGLNDSTTSIPNKTKRSRMKNRARHQIAFHSFDRLLPRLKRRLFWKRQTSLMSSKKKSFERCSKEKQKQPILTGTILIEPKQRTLLPVKRLLKLSGSRNNHKLESDSSSGDEYTRKQHKQKHFLYVEKNTKSSIISPLQKANNESFKSKNCVSTQALCAHTSLPSDESTTTVTTFRKVNELPSTTKKTLLFHPITKRPSYSTNVLAIKPVVSARELRQRDDNWLCAINSANVGENLHNRHLPLVMITDTTSSHTNIVELDTFEDQHRLLSDDERHIMKELRASYRPRHST</sequence>
<protein>
    <submittedName>
        <fullName evidence="2">Uncharacterized protein</fullName>
    </submittedName>
</protein>
<keyword evidence="1" id="KW-0472">Membrane</keyword>
<keyword evidence="4" id="KW-1185">Reference proteome</keyword>
<evidence type="ECO:0000313" key="3">
    <source>
        <dbReference type="EMBL" id="CAF3792419.1"/>
    </source>
</evidence>
<keyword evidence="1" id="KW-1133">Transmembrane helix</keyword>
<dbReference type="AlphaFoldDB" id="A0A814IBD2"/>
<name>A0A814IBD2_9BILA</name>
<gene>
    <name evidence="2" type="ORF">GPM918_LOCUS14779</name>
    <name evidence="3" type="ORF">SRO942_LOCUS14779</name>
</gene>
<evidence type="ECO:0000313" key="2">
    <source>
        <dbReference type="EMBL" id="CAF1020993.1"/>
    </source>
</evidence>
<evidence type="ECO:0000313" key="4">
    <source>
        <dbReference type="Proteomes" id="UP000663829"/>
    </source>
</evidence>
<comment type="caution">
    <text evidence="2">The sequence shown here is derived from an EMBL/GenBank/DDBJ whole genome shotgun (WGS) entry which is preliminary data.</text>
</comment>
<accession>A0A814IBD2</accession>
<reference evidence="2" key="1">
    <citation type="submission" date="2021-02" db="EMBL/GenBank/DDBJ databases">
        <authorList>
            <person name="Nowell W R."/>
        </authorList>
    </citation>
    <scope>NUCLEOTIDE SEQUENCE</scope>
</reference>
<dbReference type="Proteomes" id="UP000681722">
    <property type="component" value="Unassembled WGS sequence"/>
</dbReference>